<name>A0A8X6TFG8_NEPPI</name>
<organism evidence="1 2">
    <name type="scientific">Nephila pilipes</name>
    <name type="common">Giant wood spider</name>
    <name type="synonym">Nephila maculata</name>
    <dbReference type="NCBI Taxonomy" id="299642"/>
    <lineage>
        <taxon>Eukaryota</taxon>
        <taxon>Metazoa</taxon>
        <taxon>Ecdysozoa</taxon>
        <taxon>Arthropoda</taxon>
        <taxon>Chelicerata</taxon>
        <taxon>Arachnida</taxon>
        <taxon>Araneae</taxon>
        <taxon>Araneomorphae</taxon>
        <taxon>Entelegynae</taxon>
        <taxon>Araneoidea</taxon>
        <taxon>Nephilidae</taxon>
        <taxon>Nephila</taxon>
    </lineage>
</organism>
<sequence length="119" mass="13652">MSYSSVPDPLFFANPLPASVIEELYIHEVTLSRDPPPPLFIYTAVIFPPLHLHSLRSECVIFVSFTMRRLYTNFRPPPLLSSQRQSSHCCHSSLMAEEKNFLSPLDVLSVVYSEHYLQL</sequence>
<gene>
    <name evidence="1" type="ORF">NPIL_513291</name>
</gene>
<evidence type="ECO:0000313" key="1">
    <source>
        <dbReference type="EMBL" id="GFT03506.1"/>
    </source>
</evidence>
<accession>A0A8X6TFG8</accession>
<reference evidence="1" key="1">
    <citation type="submission" date="2020-08" db="EMBL/GenBank/DDBJ databases">
        <title>Multicomponent nature underlies the extraordinary mechanical properties of spider dragline silk.</title>
        <authorList>
            <person name="Kono N."/>
            <person name="Nakamura H."/>
            <person name="Mori M."/>
            <person name="Yoshida Y."/>
            <person name="Ohtoshi R."/>
            <person name="Malay A.D."/>
            <person name="Moran D.A.P."/>
            <person name="Tomita M."/>
            <person name="Numata K."/>
            <person name="Arakawa K."/>
        </authorList>
    </citation>
    <scope>NUCLEOTIDE SEQUENCE</scope>
</reference>
<dbReference type="AlphaFoldDB" id="A0A8X6TFG8"/>
<evidence type="ECO:0000313" key="2">
    <source>
        <dbReference type="Proteomes" id="UP000887013"/>
    </source>
</evidence>
<dbReference type="EMBL" id="BMAW01055927">
    <property type="protein sequence ID" value="GFT03506.1"/>
    <property type="molecule type" value="Genomic_DNA"/>
</dbReference>
<dbReference type="Proteomes" id="UP000887013">
    <property type="component" value="Unassembled WGS sequence"/>
</dbReference>
<protein>
    <submittedName>
        <fullName evidence="1">Uncharacterized protein</fullName>
    </submittedName>
</protein>
<comment type="caution">
    <text evidence="1">The sequence shown here is derived from an EMBL/GenBank/DDBJ whole genome shotgun (WGS) entry which is preliminary data.</text>
</comment>
<keyword evidence="2" id="KW-1185">Reference proteome</keyword>
<proteinExistence type="predicted"/>